<dbReference type="InterPro" id="IPR023213">
    <property type="entry name" value="CAT-like_dom_sf"/>
</dbReference>
<dbReference type="EMBL" id="JAHFXF010000173">
    <property type="protein sequence ID" value="KAG9694070.1"/>
    <property type="molecule type" value="Genomic_DNA"/>
</dbReference>
<dbReference type="OrthoDB" id="2548233at2759"/>
<evidence type="ECO:0000313" key="4">
    <source>
        <dbReference type="Proteomes" id="UP000779574"/>
    </source>
</evidence>
<dbReference type="Gene3D" id="3.30.559.30">
    <property type="entry name" value="Nonribosomal peptide synthetase, condensation domain"/>
    <property type="match status" value="1"/>
</dbReference>
<organism evidence="3 4">
    <name type="scientific">Aureobasidium melanogenum</name>
    <name type="common">Aureobasidium pullulans var. melanogenum</name>
    <dbReference type="NCBI Taxonomy" id="46634"/>
    <lineage>
        <taxon>Eukaryota</taxon>
        <taxon>Fungi</taxon>
        <taxon>Dikarya</taxon>
        <taxon>Ascomycota</taxon>
        <taxon>Pezizomycotina</taxon>
        <taxon>Dothideomycetes</taxon>
        <taxon>Dothideomycetidae</taxon>
        <taxon>Dothideales</taxon>
        <taxon>Saccotheciaceae</taxon>
        <taxon>Aureobasidium</taxon>
    </lineage>
</organism>
<keyword evidence="2" id="KW-0808">Transferase</keyword>
<reference evidence="3" key="2">
    <citation type="submission" date="2021-08" db="EMBL/GenBank/DDBJ databases">
        <authorList>
            <person name="Gostincar C."/>
            <person name="Sun X."/>
            <person name="Song Z."/>
            <person name="Gunde-Cimerman N."/>
        </authorList>
    </citation>
    <scope>NUCLEOTIDE SEQUENCE</scope>
    <source>
        <strain evidence="3">EXF-9911</strain>
    </source>
</reference>
<comment type="similarity">
    <text evidence="1">Belongs to the trichothecene O-acetyltransferase family.</text>
</comment>
<dbReference type="Pfam" id="PF07428">
    <property type="entry name" value="Tri3"/>
    <property type="match status" value="1"/>
</dbReference>
<name>A0A9P8EPC7_AURME</name>
<comment type="caution">
    <text evidence="3">The sequence shown here is derived from an EMBL/GenBank/DDBJ whole genome shotgun (WGS) entry which is preliminary data.</text>
</comment>
<dbReference type="GO" id="GO:0016407">
    <property type="term" value="F:acetyltransferase activity"/>
    <property type="evidence" value="ECO:0007669"/>
    <property type="project" value="InterPro"/>
</dbReference>
<evidence type="ECO:0000256" key="2">
    <source>
        <dbReference type="ARBA" id="ARBA00022679"/>
    </source>
</evidence>
<evidence type="ECO:0000256" key="1">
    <source>
        <dbReference type="ARBA" id="ARBA00006439"/>
    </source>
</evidence>
<dbReference type="PANTHER" id="PTHR42034:SF1">
    <property type="entry name" value="CONDENSATION DOMAIN-CONTAINING PROTEIN"/>
    <property type="match status" value="1"/>
</dbReference>
<dbReference type="AlphaFoldDB" id="A0A9P8EPC7"/>
<feature type="non-terminal residue" evidence="3">
    <location>
        <position position="503"/>
    </location>
</feature>
<dbReference type="Gene3D" id="3.30.559.10">
    <property type="entry name" value="Chloramphenicol acetyltransferase-like domain"/>
    <property type="match status" value="1"/>
</dbReference>
<accession>A0A9P8EPC7</accession>
<sequence>MAIIESKKVEPAKYRWHKVGDTANSVQRRGNGTENWVGLRKENARGQYDCYILVKATLQHSLSLASLKQKLVYGLLKERFEHPNIACKAYWDEQFGPLIRYTPPSDDEKAVRWAQQSVEVRATRQTGLELRREIVSKRKAQNTSSNSFTIYVLSDVPDTDTIISQGSPFEFLVHFNHIYWDGISARLFVGHLLNSVGQDLEHAQYSWGKEVKNLSPPLLDWLKIDPQTLGKDYEDSLEEFVSTMFEFGSSHAMPIGTDPGLPETAILQLPPSLCQKIIQAVKSRLGPGYTITHLGQAATLLTLLKLSPLPKEALMNQSVIMPLPVNGRRYLREEVANMQYGSCQACAVVVFENLAQYAVDFGDRDAVKGALIKAMRVTKAAYDYWLNKPYLLPLGLAKDNFFSALLESNESIPDGKAVPIIASDGLNDLYIPSTVLTQDGSPILDVDDVIFLTDTYEPGILLRMEGWDGSTTLSLIYSDGSYSSEEAMTFLQCMEEFMMSFGT</sequence>
<dbReference type="Proteomes" id="UP000779574">
    <property type="component" value="Unassembled WGS sequence"/>
</dbReference>
<reference evidence="3" key="1">
    <citation type="journal article" date="2021" name="J Fungi (Basel)">
        <title>Virulence traits and population genomics of the black yeast Aureobasidium melanogenum.</title>
        <authorList>
            <person name="Cernosa A."/>
            <person name="Sun X."/>
            <person name="Gostincar C."/>
            <person name="Fang C."/>
            <person name="Gunde-Cimerman N."/>
            <person name="Song Z."/>
        </authorList>
    </citation>
    <scope>NUCLEOTIDE SEQUENCE</scope>
    <source>
        <strain evidence="3">EXF-9911</strain>
    </source>
</reference>
<gene>
    <name evidence="3" type="ORF">KCU76_g5519</name>
</gene>
<dbReference type="PANTHER" id="PTHR42034">
    <property type="entry name" value="CHROMOSOME 7, WHOLE GENOME SHOTGUN SEQUENCE-RELATED"/>
    <property type="match status" value="1"/>
</dbReference>
<evidence type="ECO:0000313" key="3">
    <source>
        <dbReference type="EMBL" id="KAG9694070.1"/>
    </source>
</evidence>
<proteinExistence type="inferred from homology"/>
<dbReference type="InterPro" id="IPR009992">
    <property type="entry name" value="Tri3/Sat12/Sat16/Mac1"/>
</dbReference>
<protein>
    <submittedName>
        <fullName evidence="3">Trichothecene 15-O-acetyltransferase</fullName>
    </submittedName>
</protein>
<dbReference type="GO" id="GO:0043386">
    <property type="term" value="P:mycotoxin biosynthetic process"/>
    <property type="evidence" value="ECO:0007669"/>
    <property type="project" value="InterPro"/>
</dbReference>